<keyword evidence="7" id="KW-1185">Reference proteome</keyword>
<evidence type="ECO:0000259" key="5">
    <source>
        <dbReference type="SMART" id="SM00646"/>
    </source>
</evidence>
<dbReference type="SUPFAM" id="SSF53187">
    <property type="entry name" value="Zn-dependent exopeptidases"/>
    <property type="match status" value="1"/>
</dbReference>
<dbReference type="Pfam" id="PF11741">
    <property type="entry name" value="AMIN"/>
    <property type="match status" value="1"/>
</dbReference>
<dbReference type="PANTHER" id="PTHR30404">
    <property type="entry name" value="N-ACETYLMURAMOYL-L-ALANINE AMIDASE"/>
    <property type="match status" value="1"/>
</dbReference>
<dbReference type="Gene3D" id="2.60.40.3500">
    <property type="match status" value="1"/>
</dbReference>
<dbReference type="PROSITE" id="PS51257">
    <property type="entry name" value="PROKAR_LIPOPROTEIN"/>
    <property type="match status" value="1"/>
</dbReference>
<organism evidence="6 7">
    <name type="scientific">Sphingosinicella xenopeptidilytica</name>
    <dbReference type="NCBI Taxonomy" id="364098"/>
    <lineage>
        <taxon>Bacteria</taxon>
        <taxon>Pseudomonadati</taxon>
        <taxon>Pseudomonadota</taxon>
        <taxon>Alphaproteobacteria</taxon>
        <taxon>Sphingomonadales</taxon>
        <taxon>Sphingosinicellaceae</taxon>
        <taxon>Sphingosinicella</taxon>
    </lineage>
</organism>
<dbReference type="Proteomes" id="UP001597124">
    <property type="component" value="Unassembled WGS sequence"/>
</dbReference>
<dbReference type="SMART" id="SM00646">
    <property type="entry name" value="Ami_3"/>
    <property type="match status" value="1"/>
</dbReference>
<accession>A0ABW3C3M2</accession>
<evidence type="ECO:0000313" key="6">
    <source>
        <dbReference type="EMBL" id="MFD0848149.1"/>
    </source>
</evidence>
<dbReference type="InterPro" id="IPR021731">
    <property type="entry name" value="AMIN_dom"/>
</dbReference>
<keyword evidence="4" id="KW-0732">Signal</keyword>
<proteinExistence type="predicted"/>
<dbReference type="InterPro" id="IPR002508">
    <property type="entry name" value="MurNAc-LAA_cat"/>
</dbReference>
<dbReference type="EC" id="3.5.1.28" evidence="2"/>
<evidence type="ECO:0000256" key="1">
    <source>
        <dbReference type="ARBA" id="ARBA00001561"/>
    </source>
</evidence>
<dbReference type="Pfam" id="PF01520">
    <property type="entry name" value="Amidase_3"/>
    <property type="match status" value="1"/>
</dbReference>
<gene>
    <name evidence="6" type="ORF">ACFQ00_07425</name>
</gene>
<dbReference type="InterPro" id="IPR050695">
    <property type="entry name" value="N-acetylmuramoyl_amidase_3"/>
</dbReference>
<dbReference type="EMBL" id="JBHTIK010000004">
    <property type="protein sequence ID" value="MFD0848149.1"/>
    <property type="molecule type" value="Genomic_DNA"/>
</dbReference>
<name>A0ABW3C3M2_SPHXN</name>
<evidence type="ECO:0000256" key="3">
    <source>
        <dbReference type="ARBA" id="ARBA00022801"/>
    </source>
</evidence>
<feature type="chain" id="PRO_5045418562" description="N-acetylmuramoyl-L-alanine amidase" evidence="4">
    <location>
        <begin position="30"/>
        <end position="445"/>
    </location>
</feature>
<evidence type="ECO:0000313" key="7">
    <source>
        <dbReference type="Proteomes" id="UP001597124"/>
    </source>
</evidence>
<dbReference type="PANTHER" id="PTHR30404:SF0">
    <property type="entry name" value="N-ACETYLMURAMOYL-L-ALANINE AMIDASE AMIC"/>
    <property type="match status" value="1"/>
</dbReference>
<evidence type="ECO:0000256" key="2">
    <source>
        <dbReference type="ARBA" id="ARBA00011901"/>
    </source>
</evidence>
<feature type="domain" description="MurNAc-LAA" evidence="5">
    <location>
        <begin position="283"/>
        <end position="435"/>
    </location>
</feature>
<dbReference type="RefSeq" id="WP_381488429.1">
    <property type="nucleotide sequence ID" value="NZ_JBHTIK010000004.1"/>
</dbReference>
<evidence type="ECO:0000256" key="4">
    <source>
        <dbReference type="SAM" id="SignalP"/>
    </source>
</evidence>
<sequence length="445" mass="46830">MSRWLRRGRQALCAPLIAACITLSAPAIAARLGDAVVAQSGENVVVTINAEGVGRISAFALSGPPRLAIDLDNMTAPGGSVLGGGIVLKVRNAQFDADTARLVVDLTSPSRILSSSYSSGQLKLTVGPTSAAAFEKLVASGRSTLIAAPGKTEKPVAVVVQPAPPPAVKPAPAVPVKVATPAPKPAATVPTKVTATTPVAKAPATPPPRPRLAGRLPVVVIDAGHGGKDVGTISVLGEKKYEKDVVLAIAKAIKKELDASGRVKAILTRDDDTYLRHRDRFGIARHSNASLFISVHADSAPVPNASGATVYTLSENASDAEAARLAAKENRSDIIAGVDLAVETNEVTDILIDLAQRETMNTSAEFAAILQREMREDIKVRSQFHRFAGFLVLKAPDVPSVLLETGYLSNEEDSKFLFSTSGQQRIAKAVRRAVEAHFLRRLAQR</sequence>
<protein>
    <recommendedName>
        <fullName evidence="2">N-acetylmuramoyl-L-alanine amidase</fullName>
        <ecNumber evidence="2">3.5.1.28</ecNumber>
    </recommendedName>
</protein>
<comment type="catalytic activity">
    <reaction evidence="1">
        <text>Hydrolyzes the link between N-acetylmuramoyl residues and L-amino acid residues in certain cell-wall glycopeptides.</text>
        <dbReference type="EC" id="3.5.1.28"/>
    </reaction>
</comment>
<feature type="signal peptide" evidence="4">
    <location>
        <begin position="1"/>
        <end position="29"/>
    </location>
</feature>
<keyword evidence="3" id="KW-0378">Hydrolase</keyword>
<dbReference type="CDD" id="cd02696">
    <property type="entry name" value="MurNAc-LAA"/>
    <property type="match status" value="1"/>
</dbReference>
<dbReference type="Gene3D" id="3.40.630.40">
    <property type="entry name" value="Zn-dependent exopeptidases"/>
    <property type="match status" value="1"/>
</dbReference>
<comment type="caution">
    <text evidence="6">The sequence shown here is derived from an EMBL/GenBank/DDBJ whole genome shotgun (WGS) entry which is preliminary data.</text>
</comment>
<reference evidence="7" key="1">
    <citation type="journal article" date="2019" name="Int. J. Syst. Evol. Microbiol.">
        <title>The Global Catalogue of Microorganisms (GCM) 10K type strain sequencing project: providing services to taxonomists for standard genome sequencing and annotation.</title>
        <authorList>
            <consortium name="The Broad Institute Genomics Platform"/>
            <consortium name="The Broad Institute Genome Sequencing Center for Infectious Disease"/>
            <person name="Wu L."/>
            <person name="Ma J."/>
        </authorList>
    </citation>
    <scope>NUCLEOTIDE SEQUENCE [LARGE SCALE GENOMIC DNA]</scope>
    <source>
        <strain evidence="7">CCUG 52537</strain>
    </source>
</reference>